<dbReference type="EMBL" id="CM041536">
    <property type="protein sequence ID" value="KAI3370843.1"/>
    <property type="molecule type" value="Genomic_DNA"/>
</dbReference>
<name>A0ACB8WTS9_9TELE</name>
<gene>
    <name evidence="1" type="ORF">L3Q82_007129</name>
</gene>
<keyword evidence="2" id="KW-1185">Reference proteome</keyword>
<proteinExistence type="predicted"/>
<evidence type="ECO:0000313" key="1">
    <source>
        <dbReference type="EMBL" id="KAI3370843.1"/>
    </source>
</evidence>
<accession>A0ACB8WTS9</accession>
<sequence>MGNRKEATQEGQPGPRACPQNRLFVPPSLRSDVLQWANSSHLTCHPVIQRTIDVVQAKILVGHCKRGYLGLCQGLSRLQPSQVLPPRSCRWSPAAPACAPLSLVSCLSGLHHWPATIPWPHRHPDSGRPVQQNGPLCAPVPRSPQPKRPQN</sequence>
<organism evidence="1 2">
    <name type="scientific">Scortum barcoo</name>
    <name type="common">barcoo grunter</name>
    <dbReference type="NCBI Taxonomy" id="214431"/>
    <lineage>
        <taxon>Eukaryota</taxon>
        <taxon>Metazoa</taxon>
        <taxon>Chordata</taxon>
        <taxon>Craniata</taxon>
        <taxon>Vertebrata</taxon>
        <taxon>Euteleostomi</taxon>
        <taxon>Actinopterygii</taxon>
        <taxon>Neopterygii</taxon>
        <taxon>Teleostei</taxon>
        <taxon>Neoteleostei</taxon>
        <taxon>Acanthomorphata</taxon>
        <taxon>Eupercaria</taxon>
        <taxon>Centrarchiformes</taxon>
        <taxon>Terapontoidei</taxon>
        <taxon>Terapontidae</taxon>
        <taxon>Scortum</taxon>
    </lineage>
</organism>
<evidence type="ECO:0000313" key="2">
    <source>
        <dbReference type="Proteomes" id="UP000831701"/>
    </source>
</evidence>
<reference evidence="1" key="1">
    <citation type="submission" date="2022-04" db="EMBL/GenBank/DDBJ databases">
        <title>Jade perch genome.</title>
        <authorList>
            <person name="Chao B."/>
        </authorList>
    </citation>
    <scope>NUCLEOTIDE SEQUENCE</scope>
    <source>
        <strain evidence="1">CB-2022</strain>
    </source>
</reference>
<dbReference type="Proteomes" id="UP000831701">
    <property type="component" value="Chromosome 6"/>
</dbReference>
<comment type="caution">
    <text evidence="1">The sequence shown here is derived from an EMBL/GenBank/DDBJ whole genome shotgun (WGS) entry which is preliminary data.</text>
</comment>
<protein>
    <submittedName>
        <fullName evidence="1">Uncharacterized protein</fullName>
    </submittedName>
</protein>